<evidence type="ECO:0000313" key="2">
    <source>
        <dbReference type="EMBL" id="KAF2856442.1"/>
    </source>
</evidence>
<dbReference type="Proteomes" id="UP000799423">
    <property type="component" value="Unassembled WGS sequence"/>
</dbReference>
<keyword evidence="1" id="KW-0732">Signal</keyword>
<reference evidence="2" key="1">
    <citation type="submission" date="2020-01" db="EMBL/GenBank/DDBJ databases">
        <authorList>
            <consortium name="DOE Joint Genome Institute"/>
            <person name="Haridas S."/>
            <person name="Albert R."/>
            <person name="Binder M."/>
            <person name="Bloem J."/>
            <person name="Labutti K."/>
            <person name="Salamov A."/>
            <person name="Andreopoulos B."/>
            <person name="Baker S.E."/>
            <person name="Barry K."/>
            <person name="Bills G."/>
            <person name="Bluhm B.H."/>
            <person name="Cannon C."/>
            <person name="Castanera R."/>
            <person name="Culley D.E."/>
            <person name="Daum C."/>
            <person name="Ezra D."/>
            <person name="Gonzalez J.B."/>
            <person name="Henrissat B."/>
            <person name="Kuo A."/>
            <person name="Liang C."/>
            <person name="Lipzen A."/>
            <person name="Lutzoni F."/>
            <person name="Magnuson J."/>
            <person name="Mondo S."/>
            <person name="Nolan M."/>
            <person name="Ohm R."/>
            <person name="Pangilinan J."/>
            <person name="Park H.-J."/>
            <person name="Ramirez L."/>
            <person name="Alfaro M."/>
            <person name="Sun H."/>
            <person name="Tritt A."/>
            <person name="Yoshinaga Y."/>
            <person name="Zwiers L.-H."/>
            <person name="Turgeon B.G."/>
            <person name="Goodwin S.B."/>
            <person name="Spatafora J.W."/>
            <person name="Crous P.W."/>
            <person name="Grigoriev I.V."/>
        </authorList>
    </citation>
    <scope>NUCLEOTIDE SEQUENCE</scope>
    <source>
        <strain evidence="2">IPT5</strain>
    </source>
</reference>
<evidence type="ECO:0000313" key="3">
    <source>
        <dbReference type="Proteomes" id="UP000799423"/>
    </source>
</evidence>
<protein>
    <submittedName>
        <fullName evidence="2">Uncharacterized protein</fullName>
    </submittedName>
</protein>
<feature type="chain" id="PRO_5025493715" evidence="1">
    <location>
        <begin position="19"/>
        <end position="130"/>
    </location>
</feature>
<keyword evidence="3" id="KW-1185">Reference proteome</keyword>
<organism evidence="2 3">
    <name type="scientific">Plenodomus tracheiphilus IPT5</name>
    <dbReference type="NCBI Taxonomy" id="1408161"/>
    <lineage>
        <taxon>Eukaryota</taxon>
        <taxon>Fungi</taxon>
        <taxon>Dikarya</taxon>
        <taxon>Ascomycota</taxon>
        <taxon>Pezizomycotina</taxon>
        <taxon>Dothideomycetes</taxon>
        <taxon>Pleosporomycetidae</taxon>
        <taxon>Pleosporales</taxon>
        <taxon>Pleosporineae</taxon>
        <taxon>Leptosphaeriaceae</taxon>
        <taxon>Plenodomus</taxon>
    </lineage>
</organism>
<dbReference type="EMBL" id="MU006289">
    <property type="protein sequence ID" value="KAF2856442.1"/>
    <property type="molecule type" value="Genomic_DNA"/>
</dbReference>
<name>A0A6A7BMP0_9PLEO</name>
<dbReference type="AlphaFoldDB" id="A0A6A7BMP0"/>
<dbReference type="OrthoDB" id="3672587at2759"/>
<evidence type="ECO:0000256" key="1">
    <source>
        <dbReference type="SAM" id="SignalP"/>
    </source>
</evidence>
<accession>A0A6A7BMP0</accession>
<feature type="signal peptide" evidence="1">
    <location>
        <begin position="1"/>
        <end position="18"/>
    </location>
</feature>
<proteinExistence type="predicted"/>
<gene>
    <name evidence="2" type="ORF">T440DRAFT_108717</name>
</gene>
<sequence>MILPTITTLLSGLSQILTDPTPTSTSPNYTLPEPYNCGYVLTEHNSSSYAGLPATGWCGPIYYNESIPGYQEAWAYLLFGGCKCGFFREVNDCIDAMNPPLIEGPTRGGPGKESLFRDPKPKWFNCFQTT</sequence>